<accession>A0A5A5TKF5</accession>
<dbReference type="InterPro" id="IPR013785">
    <property type="entry name" value="Aldolase_TIM"/>
</dbReference>
<protein>
    <submittedName>
        <fullName evidence="2">Fructose-6-phosphate aldolase</fullName>
    </submittedName>
</protein>
<dbReference type="OrthoDB" id="9807051at2"/>
<evidence type="ECO:0000313" key="2">
    <source>
        <dbReference type="EMBL" id="GCF11745.1"/>
    </source>
</evidence>
<dbReference type="PROSITE" id="PS01054">
    <property type="entry name" value="TRANSALDOLASE_1"/>
    <property type="match status" value="1"/>
</dbReference>
<evidence type="ECO:0000256" key="1">
    <source>
        <dbReference type="ARBA" id="ARBA00023270"/>
    </source>
</evidence>
<dbReference type="RefSeq" id="WP_149404546.1">
    <property type="nucleotide sequence ID" value="NZ_BIXY01000140.1"/>
</dbReference>
<dbReference type="EMBL" id="BIXY01000140">
    <property type="protein sequence ID" value="GCF11745.1"/>
    <property type="molecule type" value="Genomic_DNA"/>
</dbReference>
<gene>
    <name evidence="2" type="primary">fsa</name>
    <name evidence="2" type="ORF">KDI_53090</name>
</gene>
<dbReference type="PANTHER" id="PTHR10683:SF28">
    <property type="entry name" value="TRANSALDOLASE C"/>
    <property type="match status" value="1"/>
</dbReference>
<reference evidence="2 3" key="1">
    <citation type="submission" date="2019-01" db="EMBL/GenBank/DDBJ databases">
        <title>Draft genome sequence of Dictyobacter sp. Uno17.</title>
        <authorList>
            <person name="Wang C.M."/>
            <person name="Zheng Y."/>
            <person name="Sakai Y."/>
            <person name="Abe K."/>
            <person name="Yokota A."/>
            <person name="Yabe S."/>
        </authorList>
    </citation>
    <scope>NUCLEOTIDE SEQUENCE [LARGE SCALE GENOMIC DNA]</scope>
    <source>
        <strain evidence="2 3">Uno17</strain>
    </source>
</reference>
<dbReference type="InterPro" id="IPR001585">
    <property type="entry name" value="TAL/FSA"/>
</dbReference>
<sequence length="219" mass="23897">MALYIDSAYLDDITATAQTIPLAGITTNPSLLLDAQQRGQQLTPSQVLTQLLERVSGTIFMQPSLASEEEAYQQTIAFLGADPTRVIPKIPMTQAGMRLAQRLKREGYHIAFTAVTTVSQAYAAAMVGADYIIPYYNRLRRSGVDPSERIAQMARALTNHPTRILAASIKSSAEADAALLSGAHDLTVPPACLLNMVTDPETESALTRFEQDWKKMKIS</sequence>
<dbReference type="AlphaFoldDB" id="A0A5A5TKF5"/>
<keyword evidence="1" id="KW-0704">Schiff base</keyword>
<dbReference type="Gene3D" id="3.20.20.70">
    <property type="entry name" value="Aldolase class I"/>
    <property type="match status" value="1"/>
</dbReference>
<dbReference type="InterPro" id="IPR018225">
    <property type="entry name" value="Transaldolase_AS"/>
</dbReference>
<proteinExistence type="predicted"/>
<dbReference type="PANTHER" id="PTHR10683">
    <property type="entry name" value="TRANSALDOLASE"/>
    <property type="match status" value="1"/>
</dbReference>
<organism evidence="2 3">
    <name type="scientific">Dictyobacter arantiisoli</name>
    <dbReference type="NCBI Taxonomy" id="2014874"/>
    <lineage>
        <taxon>Bacteria</taxon>
        <taxon>Bacillati</taxon>
        <taxon>Chloroflexota</taxon>
        <taxon>Ktedonobacteria</taxon>
        <taxon>Ktedonobacterales</taxon>
        <taxon>Dictyobacteraceae</taxon>
        <taxon>Dictyobacter</taxon>
    </lineage>
</organism>
<name>A0A5A5TKF5_9CHLR</name>
<dbReference type="Pfam" id="PF00923">
    <property type="entry name" value="TAL_FSA"/>
    <property type="match status" value="1"/>
</dbReference>
<comment type="caution">
    <text evidence="2">The sequence shown here is derived from an EMBL/GenBank/DDBJ whole genome shotgun (WGS) entry which is preliminary data.</text>
</comment>
<dbReference type="Proteomes" id="UP000322530">
    <property type="component" value="Unassembled WGS sequence"/>
</dbReference>
<keyword evidence="3" id="KW-1185">Reference proteome</keyword>
<dbReference type="SUPFAM" id="SSF51569">
    <property type="entry name" value="Aldolase"/>
    <property type="match status" value="1"/>
</dbReference>
<dbReference type="GO" id="GO:0005975">
    <property type="term" value="P:carbohydrate metabolic process"/>
    <property type="evidence" value="ECO:0007669"/>
    <property type="project" value="InterPro"/>
</dbReference>
<evidence type="ECO:0000313" key="3">
    <source>
        <dbReference type="Proteomes" id="UP000322530"/>
    </source>
</evidence>